<organism evidence="1 2">
    <name type="scientific">Muribaculum caecicola</name>
    <dbReference type="NCBI Taxonomy" id="3038144"/>
    <lineage>
        <taxon>Bacteria</taxon>
        <taxon>Pseudomonadati</taxon>
        <taxon>Bacteroidota</taxon>
        <taxon>Bacteroidia</taxon>
        <taxon>Bacteroidales</taxon>
        <taxon>Muribaculaceae</taxon>
        <taxon>Muribaculum</taxon>
    </lineage>
</organism>
<gene>
    <name evidence="1" type="ORF">E5990_05680</name>
</gene>
<protein>
    <submittedName>
        <fullName evidence="1">Sel1 repeat family protein</fullName>
    </submittedName>
</protein>
<evidence type="ECO:0000313" key="1">
    <source>
        <dbReference type="EMBL" id="THG51871.1"/>
    </source>
</evidence>
<sequence>MKLFITSVLIVFSTFTVSAQELKVTGFRAVPMDLSASTHMRRDANNTPCALVKVVLRAEGASFEGNIVGDTQFRTNEYWVYLTEGTKMLRIKHISANPLMVKFSDYNINALQSKCTYEMNLEYSESSDNQLNNTQATKIKALQLYHNKEYPIAFELFNSIQQDPKAQYYIGKMYLNGEGTSKNISLAAEWLAKSANNNNVEAANELGDLYYSSIIKPIDNSHSWDKAMRLYWIGEKVNDPHALFKLGCIDLFLFKNNNNAEKHFERAAKAGGSDYEWHIAEMYLYTTGQTLQMDDNKRYEAAIKWCKEAVEHGSTEAANYLGECYYVGKLGLAKDYNMALYYLNKAEGKEVIKGHIYQDRKEYSSAFNCYKKAAERLDNPWAMYLLGYYYYYGTGTNTNKQEAYKWMKLSADNNRAEAIKFLSEHKF</sequence>
<dbReference type="Proteomes" id="UP000305401">
    <property type="component" value="Unassembled WGS sequence"/>
</dbReference>
<evidence type="ECO:0000313" key="2">
    <source>
        <dbReference type="Proteomes" id="UP000305401"/>
    </source>
</evidence>
<keyword evidence="2" id="KW-1185">Reference proteome</keyword>
<name>A0AC61S5K9_9BACT</name>
<dbReference type="EMBL" id="SSTG01000053">
    <property type="protein sequence ID" value="THG51871.1"/>
    <property type="molecule type" value="Genomic_DNA"/>
</dbReference>
<proteinExistence type="predicted"/>
<accession>A0AC61S5K9</accession>
<reference evidence="1" key="1">
    <citation type="submission" date="2019-04" db="EMBL/GenBank/DDBJ databases">
        <title>Microbes associate with the intestines of laboratory mice.</title>
        <authorList>
            <person name="Navarre W."/>
            <person name="Wong E."/>
            <person name="Huang K.C."/>
            <person name="Tropini C."/>
            <person name="Ng K."/>
            <person name="Yu B."/>
        </authorList>
    </citation>
    <scope>NUCLEOTIDE SEQUENCE</scope>
    <source>
        <strain evidence="1">NM86_A22</strain>
    </source>
</reference>
<comment type="caution">
    <text evidence="1">The sequence shown here is derived from an EMBL/GenBank/DDBJ whole genome shotgun (WGS) entry which is preliminary data.</text>
</comment>